<accession>A0ACB7SD38</accession>
<evidence type="ECO:0000313" key="2">
    <source>
        <dbReference type="Proteomes" id="UP000821845"/>
    </source>
</evidence>
<organism evidence="1 2">
    <name type="scientific">Hyalomma asiaticum</name>
    <name type="common">Tick</name>
    <dbReference type="NCBI Taxonomy" id="266040"/>
    <lineage>
        <taxon>Eukaryota</taxon>
        <taxon>Metazoa</taxon>
        <taxon>Ecdysozoa</taxon>
        <taxon>Arthropoda</taxon>
        <taxon>Chelicerata</taxon>
        <taxon>Arachnida</taxon>
        <taxon>Acari</taxon>
        <taxon>Parasitiformes</taxon>
        <taxon>Ixodida</taxon>
        <taxon>Ixodoidea</taxon>
        <taxon>Ixodidae</taxon>
        <taxon>Hyalomminae</taxon>
        <taxon>Hyalomma</taxon>
    </lineage>
</organism>
<keyword evidence="2" id="KW-1185">Reference proteome</keyword>
<dbReference type="Proteomes" id="UP000821845">
    <property type="component" value="Chromosome 4"/>
</dbReference>
<gene>
    <name evidence="1" type="ORF">HPB50_002060</name>
</gene>
<sequence>MLGRSSTAVITFHGPNVPYSITYHSGHYRWKPYRKSLQYCWKPREACYKCGVESVSEARDCLPKYKICKQAHQTGGKEWKKKLLPSPPPYQVRQQQLVKAKARECPWNPSCDEFIELNDTPTASGSPPQAQPGSCSSILRSLSRSRTRSRSRSAHILPSQ</sequence>
<protein>
    <submittedName>
        <fullName evidence="1">Uncharacterized protein</fullName>
    </submittedName>
</protein>
<proteinExistence type="predicted"/>
<name>A0ACB7SD38_HYAAI</name>
<evidence type="ECO:0000313" key="1">
    <source>
        <dbReference type="EMBL" id="KAH6931976.1"/>
    </source>
</evidence>
<comment type="caution">
    <text evidence="1">The sequence shown here is derived from an EMBL/GenBank/DDBJ whole genome shotgun (WGS) entry which is preliminary data.</text>
</comment>
<dbReference type="EMBL" id="CM023484">
    <property type="protein sequence ID" value="KAH6931976.1"/>
    <property type="molecule type" value="Genomic_DNA"/>
</dbReference>
<reference evidence="1" key="1">
    <citation type="submission" date="2020-05" db="EMBL/GenBank/DDBJ databases">
        <title>Large-scale comparative analyses of tick genomes elucidate their genetic diversity and vector capacities.</title>
        <authorList>
            <person name="Jia N."/>
            <person name="Wang J."/>
            <person name="Shi W."/>
            <person name="Du L."/>
            <person name="Sun Y."/>
            <person name="Zhan W."/>
            <person name="Jiang J."/>
            <person name="Wang Q."/>
            <person name="Zhang B."/>
            <person name="Ji P."/>
            <person name="Sakyi L.B."/>
            <person name="Cui X."/>
            <person name="Yuan T."/>
            <person name="Jiang B."/>
            <person name="Yang W."/>
            <person name="Lam T.T.-Y."/>
            <person name="Chang Q."/>
            <person name="Ding S."/>
            <person name="Wang X."/>
            <person name="Zhu J."/>
            <person name="Ruan X."/>
            <person name="Zhao L."/>
            <person name="Wei J."/>
            <person name="Que T."/>
            <person name="Du C."/>
            <person name="Cheng J."/>
            <person name="Dai P."/>
            <person name="Han X."/>
            <person name="Huang E."/>
            <person name="Gao Y."/>
            <person name="Liu J."/>
            <person name="Shao H."/>
            <person name="Ye R."/>
            <person name="Li L."/>
            <person name="Wei W."/>
            <person name="Wang X."/>
            <person name="Wang C."/>
            <person name="Yang T."/>
            <person name="Huo Q."/>
            <person name="Li W."/>
            <person name="Guo W."/>
            <person name="Chen H."/>
            <person name="Zhou L."/>
            <person name="Ni X."/>
            <person name="Tian J."/>
            <person name="Zhou Y."/>
            <person name="Sheng Y."/>
            <person name="Liu T."/>
            <person name="Pan Y."/>
            <person name="Xia L."/>
            <person name="Li J."/>
            <person name="Zhao F."/>
            <person name="Cao W."/>
        </authorList>
    </citation>
    <scope>NUCLEOTIDE SEQUENCE</scope>
    <source>
        <strain evidence="1">Hyas-2018</strain>
    </source>
</reference>